<dbReference type="PANTHER" id="PTHR34580">
    <property type="match status" value="1"/>
</dbReference>
<dbReference type="Pfam" id="PF13280">
    <property type="entry name" value="WYL"/>
    <property type="match status" value="1"/>
</dbReference>
<dbReference type="eggNOG" id="COG2378">
    <property type="taxonomic scope" value="Bacteria"/>
</dbReference>
<protein>
    <submittedName>
        <fullName evidence="2">Transcriptional regulator protein</fullName>
    </submittedName>
</protein>
<dbReference type="KEGG" id="ols:Olsu_0006"/>
<evidence type="ECO:0000313" key="2">
    <source>
        <dbReference type="EMBL" id="ADK67141.1"/>
    </source>
</evidence>
<evidence type="ECO:0000259" key="1">
    <source>
        <dbReference type="Pfam" id="PF13280"/>
    </source>
</evidence>
<proteinExistence type="predicted"/>
<dbReference type="InterPro" id="IPR051534">
    <property type="entry name" value="CBASS_pafABC_assoc_protein"/>
</dbReference>
<dbReference type="PIRSF" id="PIRSF016838">
    <property type="entry name" value="PafC"/>
    <property type="match status" value="1"/>
</dbReference>
<organism evidence="2 3">
    <name type="scientific">Olsenella uli (strain ATCC 49627 / DSM 7084 / CCUG 31166 / CIP 109912 / JCM 12494 / LMG 11480 / NCIMB 702895 / VPI D76D-27C)</name>
    <name type="common">Lactobacillus uli</name>
    <dbReference type="NCBI Taxonomy" id="633147"/>
    <lineage>
        <taxon>Bacteria</taxon>
        <taxon>Bacillati</taxon>
        <taxon>Actinomycetota</taxon>
        <taxon>Coriobacteriia</taxon>
        <taxon>Coriobacteriales</taxon>
        <taxon>Atopobiaceae</taxon>
        <taxon>Olsenella</taxon>
    </lineage>
</organism>
<dbReference type="GeneID" id="78511488"/>
<sequence>MAVREGPAGRGRGRRGGIEVARELVTLISALRHEGDLLSAGVVAARMGCSLDHARHLLNLLLDVADEEGTGRLCLGADDDGMEVELCFGGVAGRALRLTTSETIAVEAALRALGVAQGDVLADKVRRALCNPVTGPGVQTSLESLETDDPNGAVCACAKAIAAGDELSFAYRSVSGEPSERLVLPLGLRHDGGLWYLDAFDLVRRGERTFRCDRMTKLGTSAVTEGGTQGDGPRRDGSITGTREVELTFTDPRLLEFFRWPALEVMAEGGGRTRARIPFYGGMWLIRRLAACGDGVIVDDEDLRRKVSDYATGLLGKG</sequence>
<feature type="domain" description="WYL" evidence="1">
    <location>
        <begin position="157"/>
        <end position="217"/>
    </location>
</feature>
<gene>
    <name evidence="2" type="ordered locus">Olsu_0006</name>
</gene>
<dbReference type="HOGENOM" id="CLU_873877_0_0_11"/>
<evidence type="ECO:0000313" key="3">
    <source>
        <dbReference type="Proteomes" id="UP000000333"/>
    </source>
</evidence>
<name>E1QXM7_OLSUV</name>
<accession>E1QXM7</accession>
<dbReference type="AlphaFoldDB" id="E1QXM7"/>
<dbReference type="EMBL" id="CP002106">
    <property type="protein sequence ID" value="ADK67141.1"/>
    <property type="molecule type" value="Genomic_DNA"/>
</dbReference>
<dbReference type="InterPro" id="IPR026881">
    <property type="entry name" value="WYL_dom"/>
</dbReference>
<dbReference type="Proteomes" id="UP000000333">
    <property type="component" value="Chromosome"/>
</dbReference>
<dbReference type="OrthoDB" id="3171994at2"/>
<dbReference type="PANTHER" id="PTHR34580:SF3">
    <property type="entry name" value="PROTEIN PAFB"/>
    <property type="match status" value="1"/>
</dbReference>
<keyword evidence="3" id="KW-1185">Reference proteome</keyword>
<reference evidence="2 3" key="1">
    <citation type="journal article" date="2010" name="Stand. Genomic Sci.">
        <title>Complete genome sequence of Olsenella uli type strain (VPI D76D-27C).</title>
        <authorList>
            <person name="Goker M."/>
            <person name="Held B."/>
            <person name="Lucas S."/>
            <person name="Nolan M."/>
            <person name="Yasawong M."/>
            <person name="Glavina Del Rio T."/>
            <person name="Tice H."/>
            <person name="Cheng J.F."/>
            <person name="Bruce D."/>
            <person name="Detter J.C."/>
            <person name="Tapia R."/>
            <person name="Han C."/>
            <person name="Goodwin L."/>
            <person name="Pitluck S."/>
            <person name="Liolios K."/>
            <person name="Ivanova N."/>
            <person name="Mavromatis K."/>
            <person name="Mikhailova N."/>
            <person name="Pati A."/>
            <person name="Chen A."/>
            <person name="Palaniappan K."/>
            <person name="Land M."/>
            <person name="Hauser L."/>
            <person name="Chang Y.J."/>
            <person name="Jeffries C.D."/>
            <person name="Rohde M."/>
            <person name="Sikorski J."/>
            <person name="Pukall R."/>
            <person name="Woyke T."/>
            <person name="Bristow J."/>
            <person name="Eisen J.A."/>
            <person name="Markowitz V."/>
            <person name="Hugenholtz P."/>
            <person name="Kyrpides N.C."/>
            <person name="Klenk H.P."/>
            <person name="Lapidus A."/>
        </authorList>
    </citation>
    <scope>NUCLEOTIDE SEQUENCE [LARGE SCALE GENOMIC DNA]</scope>
    <source>
        <strain evidence="3">ATCC 49627 / DSM 7084 / CIP 109912 / JCM 12494 / NCIMB 702895 / VPI D76D-27C</strain>
    </source>
</reference>
<dbReference type="PATRIC" id="fig|633147.7.peg.1500"/>
<dbReference type="STRING" id="633147.Olsu_0006"/>
<dbReference type="RefSeq" id="WP_013250893.1">
    <property type="nucleotide sequence ID" value="NC_014363.1"/>
</dbReference>
<dbReference type="PROSITE" id="PS52050">
    <property type="entry name" value="WYL"/>
    <property type="match status" value="1"/>
</dbReference>
<dbReference type="InterPro" id="IPR028349">
    <property type="entry name" value="PafC-like"/>
</dbReference>